<keyword evidence="1" id="KW-0808">Transferase</keyword>
<keyword evidence="3" id="KW-1185">Reference proteome</keyword>
<evidence type="ECO:0000313" key="2">
    <source>
        <dbReference type="EMBL" id="TEA26955.1"/>
    </source>
</evidence>
<dbReference type="PANTHER" id="PTHR32385">
    <property type="entry name" value="MANNOSYL PHOSPHORYLINOSITOL CERAMIDE SYNTHASE"/>
    <property type="match status" value="1"/>
</dbReference>
<dbReference type="PANTHER" id="PTHR32385:SF15">
    <property type="entry name" value="INOSITOL PHOSPHOCERAMIDE MANNOSYLTRANSFERASE 1"/>
    <property type="match status" value="1"/>
</dbReference>
<dbReference type="Gene3D" id="3.90.550.20">
    <property type="match status" value="1"/>
</dbReference>
<dbReference type="Proteomes" id="UP000506160">
    <property type="component" value="Unassembled WGS sequence"/>
</dbReference>
<dbReference type="InterPro" id="IPR029044">
    <property type="entry name" value="Nucleotide-diphossugar_trans"/>
</dbReference>
<dbReference type="EMBL" id="AWGA01000059">
    <property type="protein sequence ID" value="TEA26955.1"/>
    <property type="molecule type" value="Genomic_DNA"/>
</dbReference>
<dbReference type="AlphaFoldDB" id="A0AB94IC19"/>
<dbReference type="InterPro" id="IPR007577">
    <property type="entry name" value="GlycoTrfase_DXD_sugar-bd_CS"/>
</dbReference>
<protein>
    <recommendedName>
        <fullName evidence="4">Mannosyltransferase</fullName>
    </recommendedName>
</protein>
<dbReference type="Pfam" id="PF04488">
    <property type="entry name" value="Gly_transf_sug"/>
    <property type="match status" value="1"/>
</dbReference>
<organism evidence="2 3">
    <name type="scientific">Candidatus Schmidhempelia bombi str. Bimp</name>
    <dbReference type="NCBI Taxonomy" id="1387197"/>
    <lineage>
        <taxon>Bacteria</taxon>
        <taxon>Pseudomonadati</taxon>
        <taxon>Pseudomonadota</taxon>
        <taxon>Gammaproteobacteria</taxon>
        <taxon>Orbales</taxon>
        <taxon>Orbaceae</taxon>
        <taxon>Candidatus Schmidhempelia</taxon>
    </lineage>
</organism>
<accession>A0AB94IC19</accession>
<name>A0AB94IC19_9GAMM</name>
<evidence type="ECO:0008006" key="4">
    <source>
        <dbReference type="Google" id="ProtNLM"/>
    </source>
</evidence>
<gene>
    <name evidence="2" type="ORF">O970_05980</name>
</gene>
<sequence length="257" mass="30415">MKIEIPKELSHIWIGPRPAPKKWMKTWIEKHPEWNYTLYDNEFLENYDFKNRKLINEYMRRGKYAGVADLMRYEILYKFGGLMIGADSICYHNTDELFTKKCAYTVYENEFIRGKLVSPIQACEPGNDFVGFLIEELSKLSPHDLYEPWITTGNLFVSKMIEKYNPDLVIFPSHYLIPIHYTGIVYSGNDKVYAKQLFGSTHNSYNNKPVLKEGFIKKIKNKIKKKTLKKELELLHRNYQNDIDNLFTLDFSNNQKK</sequence>
<proteinExistence type="predicted"/>
<dbReference type="SUPFAM" id="SSF53448">
    <property type="entry name" value="Nucleotide-diphospho-sugar transferases"/>
    <property type="match status" value="1"/>
</dbReference>
<comment type="caution">
    <text evidence="2">The sequence shown here is derived from an EMBL/GenBank/DDBJ whole genome shotgun (WGS) entry which is preliminary data.</text>
</comment>
<dbReference type="InterPro" id="IPR051706">
    <property type="entry name" value="Glycosyltransferase_domain"/>
</dbReference>
<dbReference type="GO" id="GO:0051999">
    <property type="term" value="P:mannosyl-inositol phosphorylceramide biosynthetic process"/>
    <property type="evidence" value="ECO:0007669"/>
    <property type="project" value="TreeGrafter"/>
</dbReference>
<evidence type="ECO:0000256" key="1">
    <source>
        <dbReference type="ARBA" id="ARBA00022679"/>
    </source>
</evidence>
<dbReference type="RefSeq" id="WP_024496222.1">
    <property type="nucleotide sequence ID" value="NZ_AWGA01000059.1"/>
</dbReference>
<dbReference type="GO" id="GO:0000030">
    <property type="term" value="F:mannosyltransferase activity"/>
    <property type="evidence" value="ECO:0007669"/>
    <property type="project" value="TreeGrafter"/>
</dbReference>
<reference evidence="2 3" key="1">
    <citation type="journal article" date="2014" name="Appl. Environ. Microbiol.">
        <title>Genomic features of a bumble bee symbiont reflect its host environment.</title>
        <authorList>
            <person name="Martinson V.G."/>
            <person name="Magoc T."/>
            <person name="Koch H."/>
            <person name="Salzberg S.L."/>
            <person name="Moran N.A."/>
        </authorList>
    </citation>
    <scope>NUCLEOTIDE SEQUENCE [LARGE SCALE GENOMIC DNA]</scope>
    <source>
        <strain evidence="2 3">Bimp</strain>
    </source>
</reference>
<evidence type="ECO:0000313" key="3">
    <source>
        <dbReference type="Proteomes" id="UP000506160"/>
    </source>
</evidence>
<dbReference type="GO" id="GO:0016020">
    <property type="term" value="C:membrane"/>
    <property type="evidence" value="ECO:0007669"/>
    <property type="project" value="GOC"/>
</dbReference>